<comment type="similarity">
    <text evidence="1">Belongs to the asp23 family.</text>
</comment>
<dbReference type="EMBL" id="SLUN01000012">
    <property type="protein sequence ID" value="TCL69351.1"/>
    <property type="molecule type" value="Genomic_DNA"/>
</dbReference>
<evidence type="ECO:0000256" key="2">
    <source>
        <dbReference type="SAM" id="Phobius"/>
    </source>
</evidence>
<protein>
    <submittedName>
        <fullName evidence="3">Putative alkaline shock family protein YloU</fullName>
    </submittedName>
</protein>
<proteinExistence type="inferred from homology"/>
<dbReference type="PANTHER" id="PTHR34297">
    <property type="entry name" value="HYPOTHETICAL CYTOSOLIC PROTEIN-RELATED"/>
    <property type="match status" value="1"/>
</dbReference>
<dbReference type="PANTHER" id="PTHR34297:SF2">
    <property type="entry name" value="ASP23_GLS24 FAMILY ENVELOPE STRESS RESPONSE PROTEIN"/>
    <property type="match status" value="1"/>
</dbReference>
<gene>
    <name evidence="3" type="ORF">EDC14_101248</name>
</gene>
<reference evidence="3 4" key="1">
    <citation type="submission" date="2019-03" db="EMBL/GenBank/DDBJ databases">
        <title>Genomic Encyclopedia of Type Strains, Phase IV (KMG-IV): sequencing the most valuable type-strain genomes for metagenomic binning, comparative biology and taxonomic classification.</title>
        <authorList>
            <person name="Goeker M."/>
        </authorList>
    </citation>
    <scope>NUCLEOTIDE SEQUENCE [LARGE SCALE GENOMIC DNA]</scope>
    <source>
        <strain evidence="3 4">LX-B</strain>
    </source>
</reference>
<keyword evidence="2" id="KW-0812">Transmembrane</keyword>
<organism evidence="3 4">
    <name type="scientific">Hydrogenispora ethanolica</name>
    <dbReference type="NCBI Taxonomy" id="1082276"/>
    <lineage>
        <taxon>Bacteria</taxon>
        <taxon>Bacillati</taxon>
        <taxon>Bacillota</taxon>
        <taxon>Hydrogenispora</taxon>
    </lineage>
</organism>
<evidence type="ECO:0000256" key="1">
    <source>
        <dbReference type="ARBA" id="ARBA00005721"/>
    </source>
</evidence>
<dbReference type="InterPro" id="IPR005531">
    <property type="entry name" value="Asp23"/>
</dbReference>
<sequence>MSETTKSSQSRPLGLVNISNNAIAMVAGIATLQCFGVIGMASRNIQDGISELLTGKDNLTKGIEVTINDDEQVYIDLSIIVEYGVRIKEVANNVIESVKYAVETQLGLKISKVNVIVQSVRTNKK</sequence>
<keyword evidence="2" id="KW-1133">Transmembrane helix</keyword>
<evidence type="ECO:0000313" key="4">
    <source>
        <dbReference type="Proteomes" id="UP000295008"/>
    </source>
</evidence>
<dbReference type="Proteomes" id="UP000295008">
    <property type="component" value="Unassembled WGS sequence"/>
</dbReference>
<accession>A0A4R1RSA1</accession>
<feature type="transmembrane region" description="Helical" evidence="2">
    <location>
        <begin position="22"/>
        <end position="41"/>
    </location>
</feature>
<dbReference type="RefSeq" id="WP_243662902.1">
    <property type="nucleotide sequence ID" value="NZ_SLUN01000012.1"/>
</dbReference>
<evidence type="ECO:0000313" key="3">
    <source>
        <dbReference type="EMBL" id="TCL69351.1"/>
    </source>
</evidence>
<comment type="caution">
    <text evidence="3">The sequence shown here is derived from an EMBL/GenBank/DDBJ whole genome shotgun (WGS) entry which is preliminary data.</text>
</comment>
<keyword evidence="2" id="KW-0472">Membrane</keyword>
<dbReference type="AlphaFoldDB" id="A0A4R1RSA1"/>
<dbReference type="Pfam" id="PF03780">
    <property type="entry name" value="Asp23"/>
    <property type="match status" value="1"/>
</dbReference>
<name>A0A4R1RSA1_HYDET</name>
<keyword evidence="4" id="KW-1185">Reference proteome</keyword>